<dbReference type="Ensembl" id="ENSMMDT00005038098.1">
    <property type="protein sequence ID" value="ENSMMDP00005037303.1"/>
    <property type="gene ID" value="ENSMMDG00005017417.1"/>
</dbReference>
<dbReference type="PANTHER" id="PTHR47743">
    <property type="entry name" value="KIAA1210 / KIAA1211 FAMILY MEMBER"/>
    <property type="match status" value="1"/>
</dbReference>
<feature type="domain" description="DUF4592" evidence="2">
    <location>
        <begin position="115"/>
        <end position="153"/>
    </location>
</feature>
<reference evidence="3" key="1">
    <citation type="submission" date="2019-06" db="EMBL/GenBank/DDBJ databases">
        <authorList>
            <consortium name="Wellcome Sanger Institute Data Sharing"/>
        </authorList>
    </citation>
    <scope>NUCLEOTIDE SEQUENCE [LARGE SCALE GENOMIC DNA]</scope>
</reference>
<feature type="region of interest" description="Disordered" evidence="1">
    <location>
        <begin position="35"/>
        <end position="56"/>
    </location>
</feature>
<feature type="region of interest" description="Disordered" evidence="1">
    <location>
        <begin position="249"/>
        <end position="337"/>
    </location>
</feature>
<feature type="compositionally biased region" description="Basic and acidic residues" evidence="1">
    <location>
        <begin position="629"/>
        <end position="638"/>
    </location>
</feature>
<dbReference type="InParanoid" id="A0A667ZFC6"/>
<feature type="compositionally biased region" description="Polar residues" evidence="1">
    <location>
        <begin position="639"/>
        <end position="659"/>
    </location>
</feature>
<dbReference type="Proteomes" id="UP000472263">
    <property type="component" value="Chromosome 21"/>
</dbReference>
<reference evidence="3" key="3">
    <citation type="submission" date="2025-09" db="UniProtKB">
        <authorList>
            <consortium name="Ensembl"/>
        </authorList>
    </citation>
    <scope>IDENTIFICATION</scope>
</reference>
<feature type="compositionally biased region" description="Basic and acidic residues" evidence="1">
    <location>
        <begin position="661"/>
        <end position="678"/>
    </location>
</feature>
<dbReference type="PANTHER" id="PTHR47743:SF1">
    <property type="entry name" value="CRACD-LIKE PROTEIN"/>
    <property type="match status" value="1"/>
</dbReference>
<feature type="compositionally biased region" description="Basic and acidic residues" evidence="1">
    <location>
        <begin position="372"/>
        <end position="412"/>
    </location>
</feature>
<feature type="compositionally biased region" description="Basic and acidic residues" evidence="1">
    <location>
        <begin position="129"/>
        <end position="146"/>
    </location>
</feature>
<sequence>MCVWADVSCTCLHLLGRKKSKLRSLKTRLFGRTKRADGGESTKLSQSASDITAGKGLGSDEDLMCSQRTLGSRALSHDSIFQADLFLSDAEPARVSSQENVHSKIKALQIKLQQQKLHLGPPPLVLPIKRSEDADSRSEDDGRPHSPPESYRADTAAHPAVSKVTDHYQLTDTGSVNCLTVQINSPAQFTPCLDSSAARHRMSVKPRNQRASTKGKRLAADKYTNMHYPFTLFFISSIFCQTEPRPHTLNNIDHPVSEREEEKRLTAQEETTRLYSHSTQILETGQGRANITSQCLPSTSSEPASITAEPSDSQGVIRSASPSLSPQPTQQDHSLPGRAPSVAAQVLPVQPHRPGDVMFSQPPHLSLIQTDLKETREGSRDFEVQITSHDKRDMLSKAGMTDKKSNRDHSSKEAGVPSSQLSGSLGSAVAFKSSSVRQQAQCQTEATAGINTPAQVQPTSFHISVTTARCRDGERPRSASFVGKVDQAGAILKSGGETEVKLLPSNMNQRGKELQIDRQENKLRDLKPQGGSAAVGAPREEGAPHKSPGFLWDKRDSLKKGEPVLQSKQATMNTGLIEGKEVEDSQDFVEEAVEAMEIQEEEEKTTFGVKLRSTSLSLKFRSDASATRSDSKVKRHSTEMGSLNPPVSHNLSSKSVSPEEQSDKQKREEIGENVDTSKKRTANIPCIPATAGHTRQTGECRFNLDLF</sequence>
<feature type="compositionally biased region" description="Polar residues" evidence="1">
    <location>
        <begin position="273"/>
        <end position="333"/>
    </location>
</feature>
<feature type="domain" description="DUF4592" evidence="2">
    <location>
        <begin position="174"/>
        <end position="214"/>
    </location>
</feature>
<feature type="region of interest" description="Disordered" evidence="1">
    <location>
        <begin position="517"/>
        <end position="554"/>
    </location>
</feature>
<protein>
    <recommendedName>
        <fullName evidence="2">DUF4592 domain-containing protein</fullName>
    </recommendedName>
</protein>
<organism evidence="3 4">
    <name type="scientific">Myripristis murdjan</name>
    <name type="common">pinecone soldierfish</name>
    <dbReference type="NCBI Taxonomy" id="586833"/>
    <lineage>
        <taxon>Eukaryota</taxon>
        <taxon>Metazoa</taxon>
        <taxon>Chordata</taxon>
        <taxon>Craniata</taxon>
        <taxon>Vertebrata</taxon>
        <taxon>Euteleostomi</taxon>
        <taxon>Actinopterygii</taxon>
        <taxon>Neopterygii</taxon>
        <taxon>Teleostei</taxon>
        <taxon>Neoteleostei</taxon>
        <taxon>Acanthomorphata</taxon>
        <taxon>Holocentriformes</taxon>
        <taxon>Holocentridae</taxon>
        <taxon>Myripristis</taxon>
    </lineage>
</organism>
<dbReference type="InterPro" id="IPR028030">
    <property type="entry name" value="DUF4592"/>
</dbReference>
<feature type="region of interest" description="Disordered" evidence="1">
    <location>
        <begin position="120"/>
        <end position="157"/>
    </location>
</feature>
<evidence type="ECO:0000256" key="1">
    <source>
        <dbReference type="SAM" id="MobiDB-lite"/>
    </source>
</evidence>
<accession>A0A667ZFC6</accession>
<feature type="compositionally biased region" description="Basic and acidic residues" evidence="1">
    <location>
        <begin position="517"/>
        <end position="527"/>
    </location>
</feature>
<proteinExistence type="predicted"/>
<dbReference type="AlphaFoldDB" id="A0A667ZFC6"/>
<dbReference type="InterPro" id="IPR026713">
    <property type="entry name" value="CRACD-like"/>
</dbReference>
<feature type="region of interest" description="Disordered" evidence="1">
    <location>
        <begin position="372"/>
        <end position="424"/>
    </location>
</feature>
<name>A0A667ZFC6_9TELE</name>
<feature type="region of interest" description="Disordered" evidence="1">
    <location>
        <begin position="621"/>
        <end position="682"/>
    </location>
</feature>
<evidence type="ECO:0000313" key="4">
    <source>
        <dbReference type="Proteomes" id="UP000472263"/>
    </source>
</evidence>
<dbReference type="GeneTree" id="ENSGT00940000163031"/>
<keyword evidence="4" id="KW-1185">Reference proteome</keyword>
<dbReference type="Pfam" id="PF15262">
    <property type="entry name" value="DUF4592"/>
    <property type="match status" value="2"/>
</dbReference>
<feature type="compositionally biased region" description="Basic and acidic residues" evidence="1">
    <location>
        <begin position="255"/>
        <end position="272"/>
    </location>
</feature>
<evidence type="ECO:0000313" key="3">
    <source>
        <dbReference type="Ensembl" id="ENSMMDP00005037303.1"/>
    </source>
</evidence>
<reference evidence="3" key="2">
    <citation type="submission" date="2025-08" db="UniProtKB">
        <authorList>
            <consortium name="Ensembl"/>
        </authorList>
    </citation>
    <scope>IDENTIFICATION</scope>
</reference>
<evidence type="ECO:0000259" key="2">
    <source>
        <dbReference type="Pfam" id="PF15262"/>
    </source>
</evidence>